<feature type="region of interest" description="Disordered" evidence="2">
    <location>
        <begin position="634"/>
        <end position="722"/>
    </location>
</feature>
<dbReference type="HOGENOM" id="CLU_009893_0_0_1"/>
<feature type="domain" description="BRCT" evidence="3">
    <location>
        <begin position="15"/>
        <end position="100"/>
    </location>
</feature>
<evidence type="ECO:0000256" key="2">
    <source>
        <dbReference type="SAM" id="MobiDB-lite"/>
    </source>
</evidence>
<feature type="compositionally biased region" description="Polar residues" evidence="2">
    <location>
        <begin position="661"/>
        <end position="671"/>
    </location>
</feature>
<gene>
    <name evidence="4" type="primary">FG02727.1</name>
</gene>
<dbReference type="InterPro" id="IPR001357">
    <property type="entry name" value="BRCT_dom"/>
</dbReference>
<proteinExistence type="predicted"/>
<dbReference type="Gene3D" id="3.40.50.10190">
    <property type="entry name" value="BRCT domain"/>
    <property type="match status" value="4"/>
</dbReference>
<dbReference type="PANTHER" id="PTHR13561">
    <property type="entry name" value="DNA REPLICATION REGULATOR DPB11-RELATED"/>
    <property type="match status" value="1"/>
</dbReference>
<dbReference type="AlphaFoldDB" id="I1RG73"/>
<keyword evidence="1" id="KW-0677">Repeat</keyword>
<dbReference type="CDD" id="cd17731">
    <property type="entry name" value="BRCT_TopBP1_rpt2_like"/>
    <property type="match status" value="1"/>
</dbReference>
<reference evidence="4" key="3">
    <citation type="submission" date="2017-01" db="UniProtKB">
        <authorList>
            <consortium name="EnsemblFungi"/>
        </authorList>
    </citation>
    <scope>IDENTIFICATION</scope>
    <source>
        <strain evidence="4">PH-1 / ATCC MYA-4620 / FGSC 9075 / NRRL 31084</strain>
    </source>
</reference>
<evidence type="ECO:0000256" key="1">
    <source>
        <dbReference type="ARBA" id="ARBA00022737"/>
    </source>
</evidence>
<feature type="region of interest" description="Disordered" evidence="2">
    <location>
        <begin position="737"/>
        <end position="756"/>
    </location>
</feature>
<dbReference type="EnsemblFungi" id="CEF75079">
    <property type="protein sequence ID" value="CEF75079"/>
    <property type="gene ID" value="FGRRES_02727"/>
</dbReference>
<feature type="domain" description="BRCT" evidence="3">
    <location>
        <begin position="447"/>
        <end position="533"/>
    </location>
</feature>
<feature type="domain" description="BRCT" evidence="3">
    <location>
        <begin position="336"/>
        <end position="435"/>
    </location>
</feature>
<dbReference type="PANTHER" id="PTHR13561:SF20">
    <property type="entry name" value="DNA TOPOISOMERASE 2-BINDING PROTEIN 1"/>
    <property type="match status" value="1"/>
</dbReference>
<feature type="region of interest" description="Disordered" evidence="2">
    <location>
        <begin position="229"/>
        <end position="280"/>
    </location>
</feature>
<reference evidence="4" key="1">
    <citation type="journal article" date="2007" name="Science">
        <title>The Fusarium graminearum genome reveals a link between localized polymorphism and pathogen specialization.</title>
        <authorList>
            <person name="Cuomo C.A."/>
            <person name="Gueldener U."/>
            <person name="Xu J.-R."/>
            <person name="Trail F."/>
            <person name="Turgeon B.G."/>
            <person name="Di Pietro A."/>
            <person name="Walton J.D."/>
            <person name="Ma L.-J."/>
            <person name="Baker S.E."/>
            <person name="Rep M."/>
            <person name="Adam G."/>
            <person name="Antoniw J."/>
            <person name="Baldwin T."/>
            <person name="Calvo S.E."/>
            <person name="Chang Y.-L."/>
            <person name="DeCaprio D."/>
            <person name="Gale L.R."/>
            <person name="Gnerre S."/>
            <person name="Goswami R.S."/>
            <person name="Hammond-Kosack K."/>
            <person name="Harris L.J."/>
            <person name="Hilburn K."/>
            <person name="Kennell J.C."/>
            <person name="Kroken S."/>
            <person name="Magnuson J.K."/>
            <person name="Mannhaupt G."/>
            <person name="Mauceli E.W."/>
            <person name="Mewes H.-W."/>
            <person name="Mitterbauer R."/>
            <person name="Muehlbauer G."/>
            <person name="Muensterkoetter M."/>
            <person name="Nelson D."/>
            <person name="O'Donnell K."/>
            <person name="Ouellet T."/>
            <person name="Qi W."/>
            <person name="Quesneville H."/>
            <person name="Roncero M.I.G."/>
            <person name="Seong K.-Y."/>
            <person name="Tetko I.V."/>
            <person name="Urban M."/>
            <person name="Waalwijk C."/>
            <person name="Ward T.J."/>
            <person name="Yao J."/>
            <person name="Birren B.W."/>
            <person name="Kistler H.C."/>
        </authorList>
    </citation>
    <scope>NUCLEOTIDE SEQUENCE [LARGE SCALE GENOMIC DNA]</scope>
    <source>
        <strain evidence="4">PH-1 / ATCC MYA-4620 / FGSC 9075 / NRRL 31084</strain>
    </source>
</reference>
<dbReference type="GO" id="GO:0033314">
    <property type="term" value="P:mitotic DNA replication checkpoint signaling"/>
    <property type="evidence" value="ECO:0007669"/>
    <property type="project" value="TreeGrafter"/>
</dbReference>
<protein>
    <recommendedName>
        <fullName evidence="3">BRCT domain-containing protein</fullName>
    </recommendedName>
</protein>
<dbReference type="KEGG" id="fgr:FGSG_02727"/>
<evidence type="ECO:0000313" key="4">
    <source>
        <dbReference type="EnsemblFungi" id="CEF75079"/>
    </source>
</evidence>
<dbReference type="SUPFAM" id="SSF52113">
    <property type="entry name" value="BRCT domain"/>
    <property type="match status" value="4"/>
</dbReference>
<dbReference type="InterPro" id="IPR036420">
    <property type="entry name" value="BRCT_dom_sf"/>
</dbReference>
<feature type="domain" description="BRCT" evidence="3">
    <location>
        <begin position="148"/>
        <end position="229"/>
    </location>
</feature>
<dbReference type="InterPro" id="IPR059215">
    <property type="entry name" value="BRCT2_TopBP1-like"/>
</dbReference>
<dbReference type="EMBL" id="HG970332">
    <property type="status" value="NOT_ANNOTATED_CDS"/>
    <property type="molecule type" value="Genomic_DNA"/>
</dbReference>
<dbReference type="OrthoDB" id="251770at2759"/>
<dbReference type="SMART" id="SM00292">
    <property type="entry name" value="BRCT"/>
    <property type="match status" value="4"/>
</dbReference>
<dbReference type="GO" id="GO:0007095">
    <property type="term" value="P:mitotic G2 DNA damage checkpoint signaling"/>
    <property type="evidence" value="ECO:0007669"/>
    <property type="project" value="TreeGrafter"/>
</dbReference>
<accession>I1RG73</accession>
<feature type="region of interest" description="Disordered" evidence="2">
    <location>
        <begin position="296"/>
        <end position="335"/>
    </location>
</feature>
<sequence>MASLYAPEDEDIQVDPAEPLKGIVVCCTSIPAEHRVSCRSIMSHPHHTTIAAKVSELGGVHKYDLTPDVTHLIVGDYNTPKYRHVARERPDIKAMDAAWIEALSEIWKNDDEINYRQLETKYQLKPLEKRGIDPTIQLQPGEGEAEQKSLCICLTGFGDQRGEIAKKITSNGGVFTGDLTKKCTHLIVHKPEGRKYAAARSWNIYPVTLAWLDQSIARGMILDESKFDPTLPPEEQGKGAWVTRELKRSLSKRSKSAMGIGAEEGPRKLRKTASMKLSSQRNSMWGDILGRSTSRDYSFAQESRSEDAFQPQDQQQQPQYEEAQPQPQPPVPPLLEDQGIFANCRFYIHGFTAQRTSVLEQTLLTLGANVCKSLNEAALGKIPQSPRSRFLIVPQLSQPDTHPQQSYDDLYVVTEYYIEKCLHNKQYFDPMEHVLGRPFPFFPIPAFANLVICTAAFTGIELNQVARAAAQLGAKYEGEFRKTTSVLVCKNLASMRKEKLRMALRWGVPVVSADWFWKCISTGFKVPLDDYIFPEIKSRYSETSQPASKPTPRAVPETRIQGKPIQRTLSEPASKPTKGNTPRPPSAAGVDTMAFAHDSPEKGKSSRKTNAKAAPVSNSTISAEFVTARTHPTAANSLPKDKDFDAPLGNVPLSKVPQPRMNGSPSPTKQQKALPRTRSDPTTIKHHDEETTSLPSDLQEDAQETKQHQNAEQAHIRAKAAERQALSSKLTSLIETTTPSIPSFASDDTDHAPSRPRKRQLFGRAISNASNASSVASRSAAELHDVFGDDDKEADNGSEPPATQLEYRDDRAKECRAALMSRMMGGSGEFKPAAPTPAAPTLSMIAGTTRTLRKRDKTEQHVFGFM</sequence>
<dbReference type="Pfam" id="PF12738">
    <property type="entry name" value="PTCB-BRCT"/>
    <property type="match status" value="3"/>
</dbReference>
<accession>A0A098D827</accession>
<evidence type="ECO:0000259" key="3">
    <source>
        <dbReference type="PROSITE" id="PS50172"/>
    </source>
</evidence>
<dbReference type="GO" id="GO:0006270">
    <property type="term" value="P:DNA replication initiation"/>
    <property type="evidence" value="ECO:0007669"/>
    <property type="project" value="TreeGrafter"/>
</dbReference>
<feature type="region of interest" description="Disordered" evidence="2">
    <location>
        <begin position="542"/>
        <end position="617"/>
    </location>
</feature>
<organism evidence="4">
    <name type="scientific">Gibberella zeae (strain ATCC MYA-4620 / CBS 123657 / FGSC 9075 / NRRL 31084 / PH-1)</name>
    <name type="common">Wheat head blight fungus</name>
    <name type="synonym">Fusarium graminearum</name>
    <dbReference type="NCBI Taxonomy" id="229533"/>
    <lineage>
        <taxon>Eukaryota</taxon>
        <taxon>Fungi</taxon>
        <taxon>Dikarya</taxon>
        <taxon>Ascomycota</taxon>
        <taxon>Pezizomycotina</taxon>
        <taxon>Sordariomycetes</taxon>
        <taxon>Hypocreomycetidae</taxon>
        <taxon>Hypocreales</taxon>
        <taxon>Nectriaceae</taxon>
        <taxon>Fusarium</taxon>
    </lineage>
</organism>
<dbReference type="RefSeq" id="XP_011318687.1">
    <property type="nucleotide sequence ID" value="XM_011320385.1"/>
</dbReference>
<feature type="compositionally biased region" description="Low complexity" evidence="2">
    <location>
        <begin position="310"/>
        <end position="325"/>
    </location>
</feature>
<dbReference type="CDD" id="cd18433">
    <property type="entry name" value="BRCT_Rad4_rpt3"/>
    <property type="match status" value="1"/>
</dbReference>
<name>I1RG73_GIBZE</name>
<feature type="compositionally biased region" description="Basic and acidic residues" evidence="2">
    <location>
        <begin position="677"/>
        <end position="690"/>
    </location>
</feature>
<reference evidence="4" key="2">
    <citation type="journal article" date="2010" name="Nature">
        <title>Comparative genomics reveals mobile pathogenicity chromosomes in Fusarium.</title>
        <authorList>
            <person name="Ma L.J."/>
            <person name="van der Does H.C."/>
            <person name="Borkovich K.A."/>
            <person name="Coleman J.J."/>
            <person name="Daboussi M.J."/>
            <person name="Di Pietro A."/>
            <person name="Dufresne M."/>
            <person name="Freitag M."/>
            <person name="Grabherr M."/>
            <person name="Henrissat B."/>
            <person name="Houterman P.M."/>
            <person name="Kang S."/>
            <person name="Shim W.B."/>
            <person name="Woloshuk C."/>
            <person name="Xie X."/>
            <person name="Xu J.R."/>
            <person name="Antoniw J."/>
            <person name="Baker S.E."/>
            <person name="Bluhm B.H."/>
            <person name="Breakspear A."/>
            <person name="Brown D.W."/>
            <person name="Butchko R.A."/>
            <person name="Chapman S."/>
            <person name="Coulson R."/>
            <person name="Coutinho P.M."/>
            <person name="Danchin E.G."/>
            <person name="Diener A."/>
            <person name="Gale L.R."/>
            <person name="Gardiner D.M."/>
            <person name="Goff S."/>
            <person name="Hammond-Kosack K.E."/>
            <person name="Hilburn K."/>
            <person name="Hua-Van A."/>
            <person name="Jonkers W."/>
            <person name="Kazan K."/>
            <person name="Kodira C.D."/>
            <person name="Koehrsen M."/>
            <person name="Kumar L."/>
            <person name="Lee Y.H."/>
            <person name="Li L."/>
            <person name="Manners J.M."/>
            <person name="Miranda-Saavedra D."/>
            <person name="Mukherjee M."/>
            <person name="Park G."/>
            <person name="Park J."/>
            <person name="Park S.Y."/>
            <person name="Proctor R.H."/>
            <person name="Regev A."/>
            <person name="Ruiz-Roldan M.C."/>
            <person name="Sain D."/>
            <person name="Sakthikumar S."/>
            <person name="Sykes S."/>
            <person name="Schwartz D.C."/>
            <person name="Turgeon B.G."/>
            <person name="Wapinski I."/>
            <person name="Yoder O."/>
            <person name="Young S."/>
            <person name="Zeng Q."/>
            <person name="Zhou S."/>
            <person name="Galagan J."/>
            <person name="Cuomo C.A."/>
            <person name="Kistler H.C."/>
            <person name="Rep M."/>
        </authorList>
    </citation>
    <scope>GENOME REANNOTATION</scope>
    <source>
        <strain evidence="4">PH-1 / ATCC MYA-4620 / FGSC 9075 / NRRL 31084</strain>
    </source>
</reference>
<dbReference type="PROSITE" id="PS50172">
    <property type="entry name" value="BRCT"/>
    <property type="match status" value="4"/>
</dbReference>